<gene>
    <name evidence="4" type="ORF">SAMN05892877_10280</name>
</gene>
<dbReference type="Proteomes" id="UP000219167">
    <property type="component" value="Unassembled WGS sequence"/>
</dbReference>
<dbReference type="InterPro" id="IPR001509">
    <property type="entry name" value="Epimerase_deHydtase"/>
</dbReference>
<keyword evidence="5" id="KW-1185">Reference proteome</keyword>
<accession>A0A285U1E5</accession>
<name>A0A285U1E5_9HYPH</name>
<dbReference type="RefSeq" id="WP_097136207.1">
    <property type="nucleotide sequence ID" value="NZ_OBQD01000002.1"/>
</dbReference>
<comment type="similarity">
    <text evidence="2">Belongs to the NAD(P)-dependent epimerase/dehydratase family.</text>
</comment>
<evidence type="ECO:0000256" key="1">
    <source>
        <dbReference type="ARBA" id="ARBA00005125"/>
    </source>
</evidence>
<dbReference type="OrthoDB" id="9801785at2"/>
<dbReference type="Pfam" id="PF01370">
    <property type="entry name" value="Epimerase"/>
    <property type="match status" value="1"/>
</dbReference>
<dbReference type="Gene3D" id="3.40.50.720">
    <property type="entry name" value="NAD(P)-binding Rossmann-like Domain"/>
    <property type="match status" value="1"/>
</dbReference>
<proteinExistence type="inferred from homology"/>
<evidence type="ECO:0000313" key="5">
    <source>
        <dbReference type="Proteomes" id="UP000219167"/>
    </source>
</evidence>
<reference evidence="4 5" key="1">
    <citation type="submission" date="2017-08" db="EMBL/GenBank/DDBJ databases">
        <authorList>
            <person name="de Groot N.N."/>
        </authorList>
    </citation>
    <scope>NUCLEOTIDE SEQUENCE [LARGE SCALE GENOMIC DNA]</scope>
    <source>
        <strain evidence="4 5">JC85</strain>
    </source>
</reference>
<protein>
    <submittedName>
        <fullName evidence="4">dTDP-glucose 4,6-dehydratase/UDP-glucose 4,6-dehydratase</fullName>
    </submittedName>
</protein>
<organism evidence="4 5">
    <name type="scientific">Rhizobium subbaraonis</name>
    <dbReference type="NCBI Taxonomy" id="908946"/>
    <lineage>
        <taxon>Bacteria</taxon>
        <taxon>Pseudomonadati</taxon>
        <taxon>Pseudomonadota</taxon>
        <taxon>Alphaproteobacteria</taxon>
        <taxon>Hyphomicrobiales</taxon>
        <taxon>Rhizobiaceae</taxon>
        <taxon>Rhizobium/Agrobacterium group</taxon>
        <taxon>Rhizobium</taxon>
    </lineage>
</organism>
<comment type="pathway">
    <text evidence="1">Bacterial outer membrane biogenesis; LPS O-antigen biosynthesis.</text>
</comment>
<dbReference type="PANTHER" id="PTHR43000">
    <property type="entry name" value="DTDP-D-GLUCOSE 4,6-DEHYDRATASE-RELATED"/>
    <property type="match status" value="1"/>
</dbReference>
<dbReference type="InterPro" id="IPR036291">
    <property type="entry name" value="NAD(P)-bd_dom_sf"/>
</dbReference>
<dbReference type="EMBL" id="OBQD01000002">
    <property type="protein sequence ID" value="SOC35744.1"/>
    <property type="molecule type" value="Genomic_DNA"/>
</dbReference>
<dbReference type="Gene3D" id="3.90.25.10">
    <property type="entry name" value="UDP-galactose 4-epimerase, domain 1"/>
    <property type="match status" value="1"/>
</dbReference>
<feature type="domain" description="NAD-dependent epimerase/dehydratase" evidence="3">
    <location>
        <begin position="4"/>
        <end position="239"/>
    </location>
</feature>
<evidence type="ECO:0000313" key="4">
    <source>
        <dbReference type="EMBL" id="SOC35744.1"/>
    </source>
</evidence>
<sequence>MQRVCITGGAGFVASHLADSFCSQFPLAEIIVVDKIGYASRRDHLAAALGSGQVRLIEASICDLPLMRSLLKGVDLVVHAAAESHVDNSYRNVLPFLESNIAGTVALLQAAIDNNVGLFLHLSTDEVYGGADDHLFLDNDALAPTNPYAASKASAEMFVHCYSKSYMLPTIISRANNIFGPRQYPEKLVPKLICDALRGEKFKIHGNGSARRSFLHVRDFCGAVVTLVTKGEHGQVYNVPGACEHSVMEVVELVGRHTGRSCEQLAERGLDRPFNDSRYGVVADKLLALGWHPESTLEAELPGLIDWYAENLHLYFDAVSDGAVLAAERGRPTTKYVTGLPR</sequence>
<evidence type="ECO:0000259" key="3">
    <source>
        <dbReference type="Pfam" id="PF01370"/>
    </source>
</evidence>
<evidence type="ECO:0000256" key="2">
    <source>
        <dbReference type="ARBA" id="ARBA00007637"/>
    </source>
</evidence>
<dbReference type="AlphaFoldDB" id="A0A285U1E5"/>
<dbReference type="SUPFAM" id="SSF51735">
    <property type="entry name" value="NAD(P)-binding Rossmann-fold domains"/>
    <property type="match status" value="1"/>
</dbReference>